<reference evidence="2 3" key="1">
    <citation type="submission" date="2014-09" db="EMBL/GenBank/DDBJ databases">
        <title>Genome sequencing of Methyloceanibacter caenitepidi Gela4.</title>
        <authorList>
            <person name="Takeuchi M."/>
            <person name="Susumu S."/>
            <person name="Kamagata Y."/>
            <person name="Oshima K."/>
            <person name="Hattori M."/>
            <person name="Iwasaki W."/>
        </authorList>
    </citation>
    <scope>NUCLEOTIDE SEQUENCE [LARGE SCALE GENOMIC DNA]</scope>
    <source>
        <strain evidence="2 3">Gela4</strain>
    </source>
</reference>
<protein>
    <submittedName>
        <fullName evidence="2">Uncharacterized protein</fullName>
    </submittedName>
</protein>
<accession>A0A0A8K1T0</accession>
<sequence length="197" mass="21410">MRLGRQLFGKRLDLRLRRRQRRLDGEEPGQDPLDIPVDWGSLPAEGNRGDRGGRIGADAGQLAQALLRVGKTAPMLPRHHAGAGMEISGAGVVAEAGPGGEDGAKIGLSERVHIRPASNEVDEARRHRLDGGLLQHDLAQPHLIGILQPSRRRTPRQCPALAPVPSQQRRRDLGSRSVRVNVLHKSSCHAQSPRAMV</sequence>
<feature type="region of interest" description="Disordered" evidence="1">
    <location>
        <begin position="23"/>
        <end position="54"/>
    </location>
</feature>
<dbReference type="KEGG" id="mcg:GL4_1017"/>
<dbReference type="STRING" id="1384459.GL4_1017"/>
<feature type="region of interest" description="Disordered" evidence="1">
    <location>
        <begin position="152"/>
        <end position="177"/>
    </location>
</feature>
<dbReference type="HOGENOM" id="CLU_1382702_0_0_5"/>
<keyword evidence="3" id="KW-1185">Reference proteome</keyword>
<dbReference type="Proteomes" id="UP000031643">
    <property type="component" value="Chromosome"/>
</dbReference>
<gene>
    <name evidence="2" type="ORF">GL4_1017</name>
</gene>
<proteinExistence type="predicted"/>
<dbReference type="EMBL" id="AP014648">
    <property type="protein sequence ID" value="BAQ16477.1"/>
    <property type="molecule type" value="Genomic_DNA"/>
</dbReference>
<evidence type="ECO:0000313" key="3">
    <source>
        <dbReference type="Proteomes" id="UP000031643"/>
    </source>
</evidence>
<name>A0A0A8K1T0_9HYPH</name>
<organism evidence="2 3">
    <name type="scientific">Methyloceanibacter caenitepidi</name>
    <dbReference type="NCBI Taxonomy" id="1384459"/>
    <lineage>
        <taxon>Bacteria</taxon>
        <taxon>Pseudomonadati</taxon>
        <taxon>Pseudomonadota</taxon>
        <taxon>Alphaproteobacteria</taxon>
        <taxon>Hyphomicrobiales</taxon>
        <taxon>Hyphomicrobiaceae</taxon>
        <taxon>Methyloceanibacter</taxon>
    </lineage>
</organism>
<dbReference type="AlphaFoldDB" id="A0A0A8K1T0"/>
<evidence type="ECO:0000256" key="1">
    <source>
        <dbReference type="SAM" id="MobiDB-lite"/>
    </source>
</evidence>
<evidence type="ECO:0000313" key="2">
    <source>
        <dbReference type="EMBL" id="BAQ16477.1"/>
    </source>
</evidence>